<dbReference type="Pfam" id="PF00067">
    <property type="entry name" value="p450"/>
    <property type="match status" value="1"/>
</dbReference>
<dbReference type="SUPFAM" id="SSF48264">
    <property type="entry name" value="Cytochrome P450"/>
    <property type="match status" value="1"/>
</dbReference>
<protein>
    <submittedName>
        <fullName evidence="15">Cytochrome P450 family protein</fullName>
    </submittedName>
</protein>
<dbReference type="GO" id="GO:0004497">
    <property type="term" value="F:monooxygenase activity"/>
    <property type="evidence" value="ECO:0007669"/>
    <property type="project" value="UniProtKB-KW"/>
</dbReference>
<dbReference type="Gene3D" id="1.10.630.10">
    <property type="entry name" value="Cytochrome P450"/>
    <property type="match status" value="1"/>
</dbReference>
<dbReference type="InterPro" id="IPR001128">
    <property type="entry name" value="Cyt_P450"/>
</dbReference>
<dbReference type="GO" id="GO:0020037">
    <property type="term" value="F:heme binding"/>
    <property type="evidence" value="ECO:0007669"/>
    <property type="project" value="InterPro"/>
</dbReference>
<reference evidence="15" key="1">
    <citation type="submission" date="2018-10" db="EMBL/GenBank/DDBJ databases">
        <title>Population genomic analysis revealed the cold adaptation of white poplar.</title>
        <authorList>
            <person name="Liu Y.-J."/>
        </authorList>
    </citation>
    <scope>NUCLEOTIDE SEQUENCE [LARGE SCALE GENOMIC DNA]</scope>
    <source>
        <strain evidence="15">PAL-ZL1</strain>
    </source>
</reference>
<gene>
    <name evidence="15" type="ORF">D5086_0000316260</name>
</gene>
<dbReference type="CDD" id="cd20653">
    <property type="entry name" value="CYP81"/>
    <property type="match status" value="1"/>
</dbReference>
<keyword evidence="7 14" id="KW-1133">Transmembrane helix</keyword>
<sequence length="496" mass="56366">MEDNHVYSFLCLLLAILAVKLLLQTRKKRRNLPPSPPAIPFIGHLHLLRQPIHRSLENLSKKYGPIISLRLGPRPVVVVSSPSAVEECFTKNDIVFANRPQFLAGKYLHYNNTTLASASYGDHWRNLRRICAIEIFSSSRLNAFLAIRKDEIRRLVCRLHRDSSDGFAKVELRSMFMDFTFNIVMRMIAGKRYYGEDVKLVEEATKFKETLQGYAALSELTNLGDVFPIFQSVDYNGFIKRCTGLSNRMDLILQGLIDELRRDKNGNTMINHLLTLQESEPEYYTEEIIKGLILIMAVAGTRTSAASLEWAICNLLNNRHVLKKAKEELDTQLGQDHLIEEEDISKLHYLQGIISENLRLYPVAAMLVPHVASDYCTIGGYDVPPGTMVFANAWSIQRDPKVWDDPLNFKPERFLNGKAEAYKVMPFGLGRRSCPGEGLAHRLMTLTLGSLIQCFEWDTVDGKEINMDEKVATLMSRVHPLEVVLKARSDLDNIIS</sequence>
<comment type="caution">
    <text evidence="15">The sequence shown here is derived from an EMBL/GenBank/DDBJ whole genome shotgun (WGS) entry which is preliminary data.</text>
</comment>
<comment type="cofactor">
    <cofactor evidence="1 12">
        <name>heme</name>
        <dbReference type="ChEBI" id="CHEBI:30413"/>
    </cofactor>
</comment>
<keyword evidence="9 12" id="KW-0408">Iron</keyword>
<dbReference type="PANTHER" id="PTHR47947">
    <property type="entry name" value="CYTOCHROME P450 82C3-RELATED"/>
    <property type="match status" value="1"/>
</dbReference>
<dbReference type="InterPro" id="IPR002401">
    <property type="entry name" value="Cyt_P450_E_grp-I"/>
</dbReference>
<dbReference type="GO" id="GO:0016705">
    <property type="term" value="F:oxidoreductase activity, acting on paired donors, with incorporation or reduction of molecular oxygen"/>
    <property type="evidence" value="ECO:0007669"/>
    <property type="project" value="InterPro"/>
</dbReference>
<evidence type="ECO:0000313" key="15">
    <source>
        <dbReference type="EMBL" id="TKR65997.1"/>
    </source>
</evidence>
<dbReference type="InterPro" id="IPR050651">
    <property type="entry name" value="Plant_Cytochrome_P450_Monoox"/>
</dbReference>
<keyword evidence="11 14" id="KW-0472">Membrane</keyword>
<evidence type="ECO:0000256" key="14">
    <source>
        <dbReference type="SAM" id="Phobius"/>
    </source>
</evidence>
<dbReference type="FunFam" id="1.10.630.10:FF:000023">
    <property type="entry name" value="Cytochrome P450 family protein"/>
    <property type="match status" value="1"/>
</dbReference>
<evidence type="ECO:0000256" key="12">
    <source>
        <dbReference type="PIRSR" id="PIRSR602401-1"/>
    </source>
</evidence>
<evidence type="ECO:0000256" key="6">
    <source>
        <dbReference type="ARBA" id="ARBA00022723"/>
    </source>
</evidence>
<evidence type="ECO:0000256" key="10">
    <source>
        <dbReference type="ARBA" id="ARBA00023033"/>
    </source>
</evidence>
<dbReference type="PANTHER" id="PTHR47947:SF26">
    <property type="entry name" value="CYTOCHROME P450"/>
    <property type="match status" value="1"/>
</dbReference>
<keyword evidence="4 12" id="KW-0349">Heme</keyword>
<comment type="similarity">
    <text evidence="3 13">Belongs to the cytochrome P450 family.</text>
</comment>
<feature type="binding site" description="axial binding residue" evidence="12">
    <location>
        <position position="434"/>
    </location>
    <ligand>
        <name>heme</name>
        <dbReference type="ChEBI" id="CHEBI:30413"/>
    </ligand>
    <ligandPart>
        <name>Fe</name>
        <dbReference type="ChEBI" id="CHEBI:18248"/>
    </ligandPart>
</feature>
<keyword evidence="10 13" id="KW-0503">Monooxygenase</keyword>
<dbReference type="STRING" id="43335.A0A4U5MA91"/>
<evidence type="ECO:0000256" key="2">
    <source>
        <dbReference type="ARBA" id="ARBA00004370"/>
    </source>
</evidence>
<dbReference type="InterPro" id="IPR036396">
    <property type="entry name" value="Cyt_P450_sf"/>
</dbReference>
<organism evidence="15">
    <name type="scientific">Populus alba</name>
    <name type="common">White poplar</name>
    <dbReference type="NCBI Taxonomy" id="43335"/>
    <lineage>
        <taxon>Eukaryota</taxon>
        <taxon>Viridiplantae</taxon>
        <taxon>Streptophyta</taxon>
        <taxon>Embryophyta</taxon>
        <taxon>Tracheophyta</taxon>
        <taxon>Spermatophyta</taxon>
        <taxon>Magnoliopsida</taxon>
        <taxon>eudicotyledons</taxon>
        <taxon>Gunneridae</taxon>
        <taxon>Pentapetalae</taxon>
        <taxon>rosids</taxon>
        <taxon>fabids</taxon>
        <taxon>Malpighiales</taxon>
        <taxon>Salicaceae</taxon>
        <taxon>Saliceae</taxon>
        <taxon>Populus</taxon>
    </lineage>
</organism>
<evidence type="ECO:0000256" key="5">
    <source>
        <dbReference type="ARBA" id="ARBA00022692"/>
    </source>
</evidence>
<evidence type="ECO:0000256" key="7">
    <source>
        <dbReference type="ARBA" id="ARBA00022989"/>
    </source>
</evidence>
<evidence type="ECO:0000256" key="1">
    <source>
        <dbReference type="ARBA" id="ARBA00001971"/>
    </source>
</evidence>
<dbReference type="EMBL" id="RCHU01001229">
    <property type="protein sequence ID" value="TKR65997.1"/>
    <property type="molecule type" value="Genomic_DNA"/>
</dbReference>
<keyword evidence="6 12" id="KW-0479">Metal-binding</keyword>
<dbReference type="PRINTS" id="PR00463">
    <property type="entry name" value="EP450I"/>
</dbReference>
<name>A0A4U5MA91_POPAL</name>
<dbReference type="AlphaFoldDB" id="A0A4U5MA91"/>
<evidence type="ECO:0000256" key="9">
    <source>
        <dbReference type="ARBA" id="ARBA00023004"/>
    </source>
</evidence>
<dbReference type="InterPro" id="IPR017972">
    <property type="entry name" value="Cyt_P450_CS"/>
</dbReference>
<dbReference type="GO" id="GO:0005506">
    <property type="term" value="F:iron ion binding"/>
    <property type="evidence" value="ECO:0007669"/>
    <property type="project" value="InterPro"/>
</dbReference>
<evidence type="ECO:0000256" key="13">
    <source>
        <dbReference type="RuleBase" id="RU000461"/>
    </source>
</evidence>
<evidence type="ECO:0000256" key="8">
    <source>
        <dbReference type="ARBA" id="ARBA00023002"/>
    </source>
</evidence>
<keyword evidence="8 13" id="KW-0560">Oxidoreductase</keyword>
<evidence type="ECO:0000256" key="4">
    <source>
        <dbReference type="ARBA" id="ARBA00022617"/>
    </source>
</evidence>
<evidence type="ECO:0000256" key="3">
    <source>
        <dbReference type="ARBA" id="ARBA00010617"/>
    </source>
</evidence>
<dbReference type="GO" id="GO:0016020">
    <property type="term" value="C:membrane"/>
    <property type="evidence" value="ECO:0007669"/>
    <property type="project" value="UniProtKB-SubCell"/>
</dbReference>
<evidence type="ECO:0000256" key="11">
    <source>
        <dbReference type="ARBA" id="ARBA00023136"/>
    </source>
</evidence>
<proteinExistence type="inferred from homology"/>
<keyword evidence="5 14" id="KW-0812">Transmembrane</keyword>
<dbReference type="PROSITE" id="PS00086">
    <property type="entry name" value="CYTOCHROME_P450"/>
    <property type="match status" value="1"/>
</dbReference>
<feature type="transmembrane region" description="Helical" evidence="14">
    <location>
        <begin position="6"/>
        <end position="23"/>
    </location>
</feature>
<accession>A0A4U5MA91</accession>
<comment type="subcellular location">
    <subcellularLocation>
        <location evidence="2">Membrane</location>
    </subcellularLocation>
</comment>
<dbReference type="PRINTS" id="PR00385">
    <property type="entry name" value="P450"/>
</dbReference>